<evidence type="ECO:0000256" key="6">
    <source>
        <dbReference type="ARBA" id="ARBA00022723"/>
    </source>
</evidence>
<evidence type="ECO:0000256" key="1">
    <source>
        <dbReference type="ARBA" id="ARBA00006360"/>
    </source>
</evidence>
<evidence type="ECO:0000256" key="9">
    <source>
        <dbReference type="ARBA" id="ARBA00022840"/>
    </source>
</evidence>
<comment type="function">
    <text evidence="11 14">DNA polymerase III is a complex, multichain enzyme responsible for most of the replicative synthesis in bacteria. This DNA polymerase also exhibits 3' to 5' exonuclease activity.</text>
</comment>
<feature type="compositionally biased region" description="Low complexity" evidence="15">
    <location>
        <begin position="733"/>
        <end position="755"/>
    </location>
</feature>
<evidence type="ECO:0000256" key="5">
    <source>
        <dbReference type="ARBA" id="ARBA00022705"/>
    </source>
</evidence>
<feature type="region of interest" description="Disordered" evidence="15">
    <location>
        <begin position="406"/>
        <end position="560"/>
    </location>
</feature>
<dbReference type="OrthoDB" id="9810148at2"/>
<dbReference type="GO" id="GO:0003887">
    <property type="term" value="F:DNA-directed DNA polymerase activity"/>
    <property type="evidence" value="ECO:0007669"/>
    <property type="project" value="UniProtKB-KW"/>
</dbReference>
<evidence type="ECO:0000256" key="4">
    <source>
        <dbReference type="ARBA" id="ARBA00022695"/>
    </source>
</evidence>
<evidence type="ECO:0000259" key="16">
    <source>
        <dbReference type="SMART" id="SM00382"/>
    </source>
</evidence>
<keyword evidence="6" id="KW-0479">Metal-binding</keyword>
<dbReference type="CDD" id="cd18137">
    <property type="entry name" value="HLD_clamp_pol_III_gamma_tau"/>
    <property type="match status" value="1"/>
</dbReference>
<dbReference type="Pfam" id="PF13177">
    <property type="entry name" value="DNA_pol3_delta2"/>
    <property type="match status" value="1"/>
</dbReference>
<dbReference type="Pfam" id="PF22608">
    <property type="entry name" value="DNAX_ATPase_lid"/>
    <property type="match status" value="1"/>
</dbReference>
<dbReference type="InterPro" id="IPR022754">
    <property type="entry name" value="DNA_pol_III_gamma-3"/>
</dbReference>
<evidence type="ECO:0000256" key="3">
    <source>
        <dbReference type="ARBA" id="ARBA00022679"/>
    </source>
</evidence>
<dbReference type="InterPro" id="IPR050238">
    <property type="entry name" value="DNA_Rep/Repair_Clamp_Loader"/>
</dbReference>
<evidence type="ECO:0000256" key="15">
    <source>
        <dbReference type="SAM" id="MobiDB-lite"/>
    </source>
</evidence>
<proteinExistence type="inferred from homology"/>
<evidence type="ECO:0000313" key="18">
    <source>
        <dbReference type="Proteomes" id="UP000265614"/>
    </source>
</evidence>
<dbReference type="Proteomes" id="UP000265614">
    <property type="component" value="Unassembled WGS sequence"/>
</dbReference>
<evidence type="ECO:0000256" key="8">
    <source>
        <dbReference type="ARBA" id="ARBA00022833"/>
    </source>
</evidence>
<keyword evidence="5 14" id="KW-0235">DNA replication</keyword>
<dbReference type="GO" id="GO:0006261">
    <property type="term" value="P:DNA-templated DNA replication"/>
    <property type="evidence" value="ECO:0007669"/>
    <property type="project" value="TreeGrafter"/>
</dbReference>
<dbReference type="AlphaFoldDB" id="A0A3A3ZM32"/>
<dbReference type="InterPro" id="IPR003593">
    <property type="entry name" value="AAA+_ATPase"/>
</dbReference>
<feature type="domain" description="AAA+ ATPase" evidence="16">
    <location>
        <begin position="36"/>
        <end position="363"/>
    </location>
</feature>
<feature type="compositionally biased region" description="Low complexity" evidence="15">
    <location>
        <begin position="647"/>
        <end position="663"/>
    </location>
</feature>
<comment type="similarity">
    <text evidence="1 14">Belongs to the DnaX/STICHEL family.</text>
</comment>
<evidence type="ECO:0000256" key="14">
    <source>
        <dbReference type="RuleBase" id="RU364063"/>
    </source>
</evidence>
<evidence type="ECO:0000256" key="2">
    <source>
        <dbReference type="ARBA" id="ARBA00012417"/>
    </source>
</evidence>
<dbReference type="Pfam" id="PF12169">
    <property type="entry name" value="DNA_pol3_gamma3"/>
    <property type="match status" value="1"/>
</dbReference>
<feature type="compositionally biased region" description="Low complexity" evidence="15">
    <location>
        <begin position="707"/>
        <end position="724"/>
    </location>
</feature>
<dbReference type="Gene3D" id="3.40.50.300">
    <property type="entry name" value="P-loop containing nucleotide triphosphate hydrolases"/>
    <property type="match status" value="1"/>
</dbReference>
<keyword evidence="18" id="KW-1185">Reference proteome</keyword>
<dbReference type="NCBIfam" id="TIGR02397">
    <property type="entry name" value="dnaX_nterm"/>
    <property type="match status" value="1"/>
</dbReference>
<evidence type="ECO:0000256" key="10">
    <source>
        <dbReference type="ARBA" id="ARBA00022932"/>
    </source>
</evidence>
<keyword evidence="4 14" id="KW-0548">Nucleotidyltransferase</keyword>
<dbReference type="EMBL" id="QZEZ01000001">
    <property type="protein sequence ID" value="RJK97645.1"/>
    <property type="molecule type" value="Genomic_DNA"/>
</dbReference>
<dbReference type="InterPro" id="IPR045085">
    <property type="entry name" value="HLD_clamp_pol_III_gamma_tau"/>
</dbReference>
<evidence type="ECO:0000256" key="12">
    <source>
        <dbReference type="ARBA" id="ARBA00049244"/>
    </source>
</evidence>
<keyword evidence="9 14" id="KW-0067">ATP-binding</keyword>
<comment type="caution">
    <text evidence="17">The sequence shown here is derived from an EMBL/GenBank/DDBJ whole genome shotgun (WGS) entry which is preliminary data.</text>
</comment>
<sequence length="800" mass="80954">MPPALYRRYRPETFAEVIGQEHVTEPLQQALRRGRTSHAYLFSGPRGCGKTTSARILARCLNCVEGPTPQPCGRCDSCVALARGGPGHIDVIEIDAASHGGVDDARELREKAFFAPAASRYKVYIVDEAHMVSASGFNALLKIVEEPPPHVVFVFATTEPDKVIGTIRSRTHHYPFRLVPPRRLLDHLADVAGREGVAVEKGVLPLVVRAGAGSVRDAMSVLDQLVAGAGDDGVSYRLAVGLLGYTDGALLDDAVEALAAGDGSTAFRVVDRVVEAGHDPRRFAEDLLERVRDLIVLQAAPDAAAEILDDVPEDQLERLRGQASRLGAAELSRAGDLVATALTEMRGATTPRLHLELLVARILLPGAEDDARSLAARLDRVERRLAVAGAPSAGPAAGVRPVLRPAAPAPAGEVDGHAAPASAPARPGPAEQGGGDGAGRGPAGARPGSSPAAAAAAEPAAEGARPAAEPAAEPAAGPGVEAWPEVALPPAGAPGAFGEDPARGGSAAVAPPEHPPTGPVAAPAPPGAPPPAPHAPPHDPPTVDGRPADAPHAPPVPVDPAAAGAMDLAAVRGLWTEVLDRLRRKRVTWSLVAHNASVVDLSEGRLVLGFPHAALRDRFGSGAHGDWVRQALIDAIGLDVRVEAILDPSAGGSPAPPRGGARAPEPDPGPPADLPAWSPPGQGAPGQGAAGQGAAGRGGPDDGAGAERGPARAPAGRPAGAAPVAPAPPAPAGPGAAAAARAAMAAGAPPAAAAAGRERPRPPEDGGASADDPDVDDTGLSGRDLLVRELGATVIGEYDE</sequence>
<dbReference type="GO" id="GO:0005524">
    <property type="term" value="F:ATP binding"/>
    <property type="evidence" value="ECO:0007669"/>
    <property type="project" value="UniProtKB-KW"/>
</dbReference>
<comment type="subunit">
    <text evidence="14">DNA polymerase III contains a core (composed of alpha, epsilon and theta chains) that associates with a tau subunit. This core dimerizes to form the POLIII' complex. PolIII' associates with the gamma complex (composed of gamma, delta, delta', psi and chi chains) and with the beta chain to form the complete DNA polymerase III complex.</text>
</comment>
<feature type="compositionally biased region" description="Gly residues" evidence="15">
    <location>
        <begin position="431"/>
        <end position="442"/>
    </location>
</feature>
<dbReference type="RefSeq" id="WP_119948571.1">
    <property type="nucleotide sequence ID" value="NZ_QZEZ01000001.1"/>
</dbReference>
<dbReference type="InterPro" id="IPR012763">
    <property type="entry name" value="DNA_pol_III_sug/sutau_N"/>
</dbReference>
<evidence type="ECO:0000256" key="13">
    <source>
        <dbReference type="ARBA" id="ARBA00074577"/>
    </source>
</evidence>
<feature type="compositionally biased region" description="Low complexity" evidence="15">
    <location>
        <begin position="406"/>
        <end position="430"/>
    </location>
</feature>
<name>A0A3A3ZM32_9ACTN</name>
<keyword evidence="10 14" id="KW-0239">DNA-directed DNA polymerase</keyword>
<dbReference type="InterPro" id="IPR027417">
    <property type="entry name" value="P-loop_NTPase"/>
</dbReference>
<dbReference type="NCBIfam" id="NF005846">
    <property type="entry name" value="PRK07764.1-6"/>
    <property type="match status" value="1"/>
</dbReference>
<dbReference type="SMART" id="SM00382">
    <property type="entry name" value="AAA"/>
    <property type="match status" value="1"/>
</dbReference>
<reference evidence="17 18" key="1">
    <citation type="submission" date="2018-09" db="EMBL/GenBank/DDBJ databases">
        <title>YIM 75000 draft genome.</title>
        <authorList>
            <person name="Tang S."/>
            <person name="Feng Y."/>
        </authorList>
    </citation>
    <scope>NUCLEOTIDE SEQUENCE [LARGE SCALE GENOMIC DNA]</scope>
    <source>
        <strain evidence="17 18">YIM 75000</strain>
    </source>
</reference>
<dbReference type="FunFam" id="3.40.50.300:FF:000014">
    <property type="entry name" value="DNA polymerase III subunit gamma/tau"/>
    <property type="match status" value="1"/>
</dbReference>
<dbReference type="Gene3D" id="1.10.8.60">
    <property type="match status" value="1"/>
</dbReference>
<comment type="catalytic activity">
    <reaction evidence="12 14">
        <text>DNA(n) + a 2'-deoxyribonucleoside 5'-triphosphate = DNA(n+1) + diphosphate</text>
        <dbReference type="Rhea" id="RHEA:22508"/>
        <dbReference type="Rhea" id="RHEA-COMP:17339"/>
        <dbReference type="Rhea" id="RHEA-COMP:17340"/>
        <dbReference type="ChEBI" id="CHEBI:33019"/>
        <dbReference type="ChEBI" id="CHEBI:61560"/>
        <dbReference type="ChEBI" id="CHEBI:173112"/>
        <dbReference type="EC" id="2.7.7.7"/>
    </reaction>
</comment>
<dbReference type="SUPFAM" id="SSF48019">
    <property type="entry name" value="post-AAA+ oligomerization domain-like"/>
    <property type="match status" value="1"/>
</dbReference>
<evidence type="ECO:0000256" key="7">
    <source>
        <dbReference type="ARBA" id="ARBA00022741"/>
    </source>
</evidence>
<gene>
    <name evidence="14" type="primary">dnaX</name>
    <name evidence="17" type="ORF">D5H78_01080</name>
</gene>
<feature type="compositionally biased region" description="Gly residues" evidence="15">
    <location>
        <begin position="683"/>
        <end position="702"/>
    </location>
</feature>
<feature type="compositionally biased region" description="Low complexity" evidence="15">
    <location>
        <begin position="443"/>
        <end position="499"/>
    </location>
</feature>
<keyword evidence="8" id="KW-0862">Zinc</keyword>
<evidence type="ECO:0000313" key="17">
    <source>
        <dbReference type="EMBL" id="RJK97645.1"/>
    </source>
</evidence>
<dbReference type="CDD" id="cd00009">
    <property type="entry name" value="AAA"/>
    <property type="match status" value="1"/>
</dbReference>
<accession>A0A3A3ZM32</accession>
<dbReference type="GO" id="GO:0046872">
    <property type="term" value="F:metal ion binding"/>
    <property type="evidence" value="ECO:0007669"/>
    <property type="project" value="UniProtKB-KW"/>
</dbReference>
<keyword evidence="3 14" id="KW-0808">Transferase</keyword>
<protein>
    <recommendedName>
        <fullName evidence="13 14">DNA polymerase III subunit gamma/tau</fullName>
        <ecNumber evidence="2 14">2.7.7.7</ecNumber>
    </recommendedName>
</protein>
<dbReference type="PANTHER" id="PTHR11669">
    <property type="entry name" value="REPLICATION FACTOR C / DNA POLYMERASE III GAMMA-TAU SUBUNIT"/>
    <property type="match status" value="1"/>
</dbReference>
<dbReference type="Gene3D" id="1.20.272.10">
    <property type="match status" value="1"/>
</dbReference>
<dbReference type="GO" id="GO:0009360">
    <property type="term" value="C:DNA polymerase III complex"/>
    <property type="evidence" value="ECO:0007669"/>
    <property type="project" value="InterPro"/>
</dbReference>
<feature type="compositionally biased region" description="Low complexity" evidence="15">
    <location>
        <begin position="542"/>
        <end position="551"/>
    </location>
</feature>
<keyword evidence="7 14" id="KW-0547">Nucleotide-binding</keyword>
<dbReference type="SUPFAM" id="SSF52540">
    <property type="entry name" value="P-loop containing nucleoside triphosphate hydrolases"/>
    <property type="match status" value="1"/>
</dbReference>
<dbReference type="FunFam" id="1.20.272.10:FF:000003">
    <property type="entry name" value="DNA polymerase III subunit gamma/tau"/>
    <property type="match status" value="1"/>
</dbReference>
<organism evidence="17 18">
    <name type="scientific">Vallicoccus soli</name>
    <dbReference type="NCBI Taxonomy" id="2339232"/>
    <lineage>
        <taxon>Bacteria</taxon>
        <taxon>Bacillati</taxon>
        <taxon>Actinomycetota</taxon>
        <taxon>Actinomycetes</taxon>
        <taxon>Motilibacterales</taxon>
        <taxon>Vallicoccaceae</taxon>
        <taxon>Vallicoccus</taxon>
    </lineage>
</organism>
<dbReference type="PANTHER" id="PTHR11669:SF0">
    <property type="entry name" value="PROTEIN STICHEL-LIKE 2"/>
    <property type="match status" value="1"/>
</dbReference>
<feature type="compositionally biased region" description="Pro residues" evidence="15">
    <location>
        <begin position="512"/>
        <end position="540"/>
    </location>
</feature>
<dbReference type="GO" id="GO:0003677">
    <property type="term" value="F:DNA binding"/>
    <property type="evidence" value="ECO:0007669"/>
    <property type="project" value="InterPro"/>
</dbReference>
<evidence type="ECO:0000256" key="11">
    <source>
        <dbReference type="ARBA" id="ARBA00037724"/>
    </source>
</evidence>
<dbReference type="InterPro" id="IPR008921">
    <property type="entry name" value="DNA_pol3_clamp-load_cplx_C"/>
</dbReference>
<dbReference type="EC" id="2.7.7.7" evidence="2 14"/>
<feature type="region of interest" description="Disordered" evidence="15">
    <location>
        <begin position="647"/>
        <end position="784"/>
    </location>
</feature>